<evidence type="ECO:0000256" key="6">
    <source>
        <dbReference type="ARBA" id="ARBA00022683"/>
    </source>
</evidence>
<evidence type="ECO:0000256" key="5">
    <source>
        <dbReference type="ARBA" id="ARBA00022679"/>
    </source>
</evidence>
<dbReference type="GO" id="GO:0016301">
    <property type="term" value="F:kinase activity"/>
    <property type="evidence" value="ECO:0007669"/>
    <property type="project" value="UniProtKB-KW"/>
</dbReference>
<name>A0A1U9K905_9BACL</name>
<evidence type="ECO:0000259" key="14">
    <source>
        <dbReference type="PROSITE" id="PS51372"/>
    </source>
</evidence>
<dbReference type="Proteomes" id="UP000188603">
    <property type="component" value="Chromosome"/>
</dbReference>
<dbReference type="GO" id="GO:0006355">
    <property type="term" value="P:regulation of DNA-templated transcription"/>
    <property type="evidence" value="ECO:0007669"/>
    <property type="project" value="InterPro"/>
</dbReference>
<keyword evidence="6" id="KW-0598">Phosphotransferase system</keyword>
<keyword evidence="8" id="KW-0010">Activator</keyword>
<dbReference type="InterPro" id="IPR011608">
    <property type="entry name" value="PRD"/>
</dbReference>
<dbReference type="PROSITE" id="PS51372">
    <property type="entry name" value="PRD_2"/>
    <property type="match status" value="2"/>
</dbReference>
<evidence type="ECO:0000256" key="9">
    <source>
        <dbReference type="ARBA" id="ARBA00037387"/>
    </source>
</evidence>
<keyword evidence="5" id="KW-0808">Transferase</keyword>
<evidence type="ECO:0000256" key="1">
    <source>
        <dbReference type="ARBA" id="ARBA00004496"/>
    </source>
</evidence>
<dbReference type="PANTHER" id="PTHR36203">
    <property type="entry name" value="ASCORBATE-SPECIFIC PTS SYSTEM EIIA COMPONENT"/>
    <property type="match status" value="1"/>
</dbReference>
<evidence type="ECO:0000259" key="12">
    <source>
        <dbReference type="PROSITE" id="PS51094"/>
    </source>
</evidence>
<gene>
    <name evidence="15" type="ORF">B0W44_12750</name>
</gene>
<feature type="domain" description="PRD" evidence="14">
    <location>
        <begin position="178"/>
        <end position="278"/>
    </location>
</feature>
<reference evidence="15 16" key="1">
    <citation type="journal article" date="2015" name="Int. J. Syst. Evol. Microbiol.">
        <title>Novibacillus thermophilus gen. nov., sp. nov., a Gram-staining-negative and moderately thermophilic member of the family Thermoactinomycetaceae.</title>
        <authorList>
            <person name="Yang G."/>
            <person name="Chen J."/>
            <person name="Zhou S."/>
        </authorList>
    </citation>
    <scope>NUCLEOTIDE SEQUENCE [LARGE SCALE GENOMIC DNA]</scope>
    <source>
        <strain evidence="15 16">SG-1</strain>
    </source>
</reference>
<dbReference type="GO" id="GO:0005737">
    <property type="term" value="C:cytoplasm"/>
    <property type="evidence" value="ECO:0007669"/>
    <property type="project" value="UniProtKB-SubCell"/>
</dbReference>
<feature type="domain" description="PTS EIIB type-2" evidence="13">
    <location>
        <begin position="394"/>
        <end position="481"/>
    </location>
</feature>
<dbReference type="STRING" id="1471761.B0W44_12750"/>
<dbReference type="EMBL" id="CP019699">
    <property type="protein sequence ID" value="AQS56501.1"/>
    <property type="molecule type" value="Genomic_DNA"/>
</dbReference>
<evidence type="ECO:0000313" key="15">
    <source>
        <dbReference type="EMBL" id="AQS56501.1"/>
    </source>
</evidence>
<evidence type="ECO:0000313" key="16">
    <source>
        <dbReference type="Proteomes" id="UP000188603"/>
    </source>
</evidence>
<dbReference type="RefSeq" id="WP_077720361.1">
    <property type="nucleotide sequence ID" value="NZ_CP019699.1"/>
</dbReference>
<evidence type="ECO:0000256" key="10">
    <source>
        <dbReference type="ARBA" id="ARBA00041175"/>
    </source>
</evidence>
<dbReference type="OrthoDB" id="369398at2"/>
<comment type="function">
    <text evidence="9">The phosphoenolpyruvate-dependent sugar phosphotransferase system (sugar PTS), a major carbohydrate active transport system, catalyzes the phosphorylation of incoming sugar substrates concomitantly with their translocation across the cell membrane. The enzyme II UlaABC PTS system is involved in ascorbate transport.</text>
</comment>
<dbReference type="SUPFAM" id="SSF63520">
    <property type="entry name" value="PTS-regulatory domain, PRD"/>
    <property type="match status" value="2"/>
</dbReference>
<sequence length="679" mass="79423">MQLDDRSNLILEDILNQPTLNSRDLIQKYNITRRQLGYSLKKINDWLTYQNLPPIERTRQGNFLIDESSFPLPVKPEGMHILSEDQRVYLIILMLLSQDDISLFHLTSALDVSKNTALKDLKRAQAYVSDYDVSIRYSRRLGYVMEGDEFRIRKLLIRITYKVLKMHNGERWLRQMACIRESELAELKKRIGKVEKKLNLQFTDEKIEMMPYTLMLVLRRVKKRHRVRPFSIQYEELSDTKEYQATEEILYDFRDIPVEERLFITLHLLTASVYWSEHLTEEEIPNLKQALDEMLQLFEKRACVVLQDKEQLLNKLLLHVKPAYYRIKYHLSEMNEHHDSVSKEFMALHHLVKQSINPLKNLIGMEIPESETSYFTMLIGGWLTRQGESLQEKVKAIVVCPSGVSVSRFMFSELQELFPEFVFLDSLSVREFEHYTLDYDLVFSPIYLETDKKLFIVDTVLKREEKNRLRRQVMLELHGYIPLDIQVEDLIGIVKRHASIQNEPALSRELNRYIHRHFSPSDHIRQDDSSNANLSDFITPDNITFKHSVSSWEEAIRLAAEPLIDSGKIEPKYVEAMVKHCDQDPYIVINPKVAIPHASPDEGVHEVSMSLLKLDRGVHFAGQYCIHVLVVIAAVDKHRHLKALMQLMKLAGSEEDVRHILQAASAEEIRSILKKYATE</sequence>
<dbReference type="PROSITE" id="PS51099">
    <property type="entry name" value="PTS_EIIB_TYPE_2"/>
    <property type="match status" value="1"/>
</dbReference>
<evidence type="ECO:0000256" key="4">
    <source>
        <dbReference type="ARBA" id="ARBA00022553"/>
    </source>
</evidence>
<dbReference type="GO" id="GO:0009401">
    <property type="term" value="P:phosphoenolpyruvate-dependent sugar phosphotransferase system"/>
    <property type="evidence" value="ECO:0007669"/>
    <property type="project" value="UniProtKB-KW"/>
</dbReference>
<protein>
    <recommendedName>
        <fullName evidence="10">Ascorbate-specific PTS system EIIA component</fullName>
    </recommendedName>
    <alternativeName>
        <fullName evidence="11">Ascorbate-specific phosphotransferase enzyme IIA component</fullName>
    </alternativeName>
</protein>
<dbReference type="InterPro" id="IPR051351">
    <property type="entry name" value="Ascorbate-PTS_EIIA_comp"/>
</dbReference>
<dbReference type="InterPro" id="IPR002178">
    <property type="entry name" value="PTS_EIIA_type-2_dom"/>
</dbReference>
<dbReference type="InterPro" id="IPR007737">
    <property type="entry name" value="Mga_HTH"/>
</dbReference>
<evidence type="ECO:0000259" key="13">
    <source>
        <dbReference type="PROSITE" id="PS51099"/>
    </source>
</evidence>
<organism evidence="15 16">
    <name type="scientific">Novibacillus thermophilus</name>
    <dbReference type="NCBI Taxonomy" id="1471761"/>
    <lineage>
        <taxon>Bacteria</taxon>
        <taxon>Bacillati</taxon>
        <taxon>Bacillota</taxon>
        <taxon>Bacilli</taxon>
        <taxon>Bacillales</taxon>
        <taxon>Thermoactinomycetaceae</taxon>
        <taxon>Novibacillus</taxon>
    </lineage>
</organism>
<dbReference type="AlphaFoldDB" id="A0A1U9K905"/>
<dbReference type="InterPro" id="IPR016152">
    <property type="entry name" value="PTrfase/Anion_transptr"/>
</dbReference>
<dbReference type="PANTHER" id="PTHR36203:SF1">
    <property type="entry name" value="ASCORBATE-SPECIFIC PTS SYSTEM EIIA COMPONENT"/>
    <property type="match status" value="1"/>
</dbReference>
<feature type="domain" description="PTS EIIA type-2" evidence="12">
    <location>
        <begin position="536"/>
        <end position="676"/>
    </location>
</feature>
<evidence type="ECO:0000256" key="3">
    <source>
        <dbReference type="ARBA" id="ARBA00022490"/>
    </source>
</evidence>
<feature type="domain" description="PRD" evidence="14">
    <location>
        <begin position="282"/>
        <end position="389"/>
    </location>
</feature>
<dbReference type="InterPro" id="IPR013011">
    <property type="entry name" value="PTS_EIIB_2"/>
</dbReference>
<dbReference type="PROSITE" id="PS51094">
    <property type="entry name" value="PTS_EIIA_TYPE_2"/>
    <property type="match status" value="1"/>
</dbReference>
<keyword evidence="7" id="KW-0418">Kinase</keyword>
<dbReference type="CDD" id="cd00211">
    <property type="entry name" value="PTS_IIA_fru"/>
    <property type="match status" value="1"/>
</dbReference>
<dbReference type="SUPFAM" id="SSF55804">
    <property type="entry name" value="Phoshotransferase/anion transport protein"/>
    <property type="match status" value="1"/>
</dbReference>
<dbReference type="Gene3D" id="1.10.1790.10">
    <property type="entry name" value="PRD domain"/>
    <property type="match status" value="1"/>
</dbReference>
<keyword evidence="16" id="KW-1185">Reference proteome</keyword>
<keyword evidence="2" id="KW-0813">Transport</keyword>
<comment type="subcellular location">
    <subcellularLocation>
        <location evidence="1">Cytoplasm</location>
    </subcellularLocation>
</comment>
<evidence type="ECO:0000256" key="11">
    <source>
        <dbReference type="ARBA" id="ARBA00042072"/>
    </source>
</evidence>
<dbReference type="Pfam" id="PF05043">
    <property type="entry name" value="Mga"/>
    <property type="match status" value="1"/>
</dbReference>
<dbReference type="Pfam" id="PF00874">
    <property type="entry name" value="PRD"/>
    <property type="match status" value="2"/>
</dbReference>
<evidence type="ECO:0000256" key="2">
    <source>
        <dbReference type="ARBA" id="ARBA00022448"/>
    </source>
</evidence>
<keyword evidence="4" id="KW-0597">Phosphoprotein</keyword>
<dbReference type="InterPro" id="IPR036634">
    <property type="entry name" value="PRD_sf"/>
</dbReference>
<dbReference type="Pfam" id="PF00359">
    <property type="entry name" value="PTS_EIIA_2"/>
    <property type="match status" value="1"/>
</dbReference>
<keyword evidence="3" id="KW-0963">Cytoplasm</keyword>
<evidence type="ECO:0000256" key="8">
    <source>
        <dbReference type="ARBA" id="ARBA00023159"/>
    </source>
</evidence>
<accession>A0A1U9K905</accession>
<evidence type="ECO:0000256" key="7">
    <source>
        <dbReference type="ARBA" id="ARBA00022777"/>
    </source>
</evidence>
<proteinExistence type="predicted"/>
<dbReference type="KEGG" id="ntr:B0W44_12750"/>
<dbReference type="GO" id="GO:0008982">
    <property type="term" value="F:protein-N(PI)-phosphohistidine-sugar phosphotransferase activity"/>
    <property type="evidence" value="ECO:0007669"/>
    <property type="project" value="InterPro"/>
</dbReference>
<dbReference type="Gene3D" id="3.40.930.10">
    <property type="entry name" value="Mannitol-specific EII, Chain A"/>
    <property type="match status" value="1"/>
</dbReference>
<dbReference type="CDD" id="cd05568">
    <property type="entry name" value="PTS_IIB_bgl_like"/>
    <property type="match status" value="1"/>
</dbReference>